<feature type="domain" description="Transposase IS4-like" evidence="1">
    <location>
        <begin position="312"/>
        <end position="443"/>
    </location>
</feature>
<dbReference type="InterPro" id="IPR002559">
    <property type="entry name" value="Transposase_11"/>
</dbReference>
<dbReference type="KEGG" id="des:DSOUD_2129"/>
<evidence type="ECO:0000259" key="1">
    <source>
        <dbReference type="Pfam" id="PF01609"/>
    </source>
</evidence>
<dbReference type="PANTHER" id="PTHR33803:SF3">
    <property type="entry name" value="BLL1974 PROTEIN"/>
    <property type="match status" value="1"/>
</dbReference>
<dbReference type="GO" id="GO:0006313">
    <property type="term" value="P:DNA transposition"/>
    <property type="evidence" value="ECO:0007669"/>
    <property type="project" value="InterPro"/>
</dbReference>
<dbReference type="GO" id="GO:0004803">
    <property type="term" value="F:transposase activity"/>
    <property type="evidence" value="ECO:0007669"/>
    <property type="project" value="InterPro"/>
</dbReference>
<dbReference type="NCBIfam" id="NF033593">
    <property type="entry name" value="transpos_ISNCY_1"/>
    <property type="match status" value="1"/>
</dbReference>
<name>A0A0M4D1Y3_9BACT</name>
<evidence type="ECO:0000313" key="2">
    <source>
        <dbReference type="EMBL" id="ALC16896.1"/>
    </source>
</evidence>
<dbReference type="RefSeq" id="WP_076611864.1">
    <property type="nucleotide sequence ID" value="NZ_CP010802.1"/>
</dbReference>
<sequence>MRQKINRQMSIFDLLHTSAIAKELRCISQILDHTPAILDAVHRDLLQGRRADTGRLGLNADQVLRCAILKQYRELTYEELAFYLEDSAAFRAFARLEMGVYPRKSILQDSIKSLNESTWESLHQLILGYAAGAKIETGKKVRIDSTAIETNIHAPTDSSLLFDGIRIMTRWMTEGHQLKPRPDYQFSDHRRVAKKRVLAILNTRKKETRVAAYRDLVGVAHKVCGYARGAIPVLGKYQNASFQDGCTAHLLAQKLERALRILEKVIDQTERRVFKEESVPASEKIISFFESHSDIIVKSRRDTEYGHKVFFTGGASNLILDCLIPRGNPADSEQYCELLDRHEQTYASMPRQVSADGGFASKSNLAFAKDHQVKDAVFAKRRGLGVLDMAKSNWVYKRLKNFRAGIEANISALKRRFGLSRCNWSGWRGFRRYVWSNVVSYNLLVLARIELAKG</sequence>
<dbReference type="OrthoDB" id="5407466at2"/>
<accession>A0A0M4D1Y3</accession>
<proteinExistence type="predicted"/>
<dbReference type="AlphaFoldDB" id="A0A0M4D1Y3"/>
<dbReference type="Pfam" id="PF01609">
    <property type="entry name" value="DDE_Tnp_1"/>
    <property type="match status" value="1"/>
</dbReference>
<reference evidence="2 3" key="1">
    <citation type="submission" date="2015-07" db="EMBL/GenBank/DDBJ databases">
        <title>Isolation and Genomic Characterization of a Novel Halophilic Metal-Reducing Deltaproteobacterium from the Deep Subsurface.</title>
        <authorList>
            <person name="Badalamenti J.P."/>
            <person name="Summers Z.M."/>
            <person name="Gralnick J.A."/>
            <person name="Bond D.R."/>
        </authorList>
    </citation>
    <scope>NUCLEOTIDE SEQUENCE [LARGE SCALE GENOMIC DNA]</scope>
    <source>
        <strain evidence="2 3">WTL</strain>
    </source>
</reference>
<keyword evidence="3" id="KW-1185">Reference proteome</keyword>
<protein>
    <submittedName>
        <fullName evidence="2">Transposase</fullName>
    </submittedName>
</protein>
<gene>
    <name evidence="2" type="ORF">DSOUD_2129</name>
</gene>
<dbReference type="Proteomes" id="UP000057158">
    <property type="component" value="Chromosome"/>
</dbReference>
<dbReference type="STRING" id="1603606.DSOUD_2129"/>
<dbReference type="EMBL" id="CP010802">
    <property type="protein sequence ID" value="ALC16896.1"/>
    <property type="molecule type" value="Genomic_DNA"/>
</dbReference>
<dbReference type="GO" id="GO:0003677">
    <property type="term" value="F:DNA binding"/>
    <property type="evidence" value="ECO:0007669"/>
    <property type="project" value="InterPro"/>
</dbReference>
<evidence type="ECO:0000313" key="3">
    <source>
        <dbReference type="Proteomes" id="UP000057158"/>
    </source>
</evidence>
<dbReference type="PANTHER" id="PTHR33803">
    <property type="entry name" value="IS1478 TRANSPOSASE"/>
    <property type="match status" value="1"/>
</dbReference>
<organism evidence="2 3">
    <name type="scientific">Desulfuromonas soudanensis</name>
    <dbReference type="NCBI Taxonomy" id="1603606"/>
    <lineage>
        <taxon>Bacteria</taxon>
        <taxon>Pseudomonadati</taxon>
        <taxon>Thermodesulfobacteriota</taxon>
        <taxon>Desulfuromonadia</taxon>
        <taxon>Desulfuromonadales</taxon>
        <taxon>Desulfuromonadaceae</taxon>
        <taxon>Desulfuromonas</taxon>
    </lineage>
</organism>
<dbReference type="PATRIC" id="fig|1603606.3.peg.2302"/>